<dbReference type="Proteomes" id="UP000242258">
    <property type="component" value="Unassembled WGS sequence"/>
</dbReference>
<dbReference type="Pfam" id="PF25869">
    <property type="entry name" value="3HB_CusB"/>
    <property type="match status" value="1"/>
</dbReference>
<feature type="domain" description="CzcB-like C-terminal circularly permuted SH3-like" evidence="7">
    <location>
        <begin position="291"/>
        <end position="350"/>
    </location>
</feature>
<dbReference type="Pfam" id="PF19335">
    <property type="entry name" value="HMBD"/>
    <property type="match status" value="1"/>
</dbReference>
<dbReference type="SUPFAM" id="SSF111369">
    <property type="entry name" value="HlyD-like secretion proteins"/>
    <property type="match status" value="1"/>
</dbReference>
<comment type="caution">
    <text evidence="8">The sequence shown here is derived from an EMBL/GenBank/DDBJ whole genome shotgun (WGS) entry which is preliminary data.</text>
</comment>
<dbReference type="GO" id="GO:0060003">
    <property type="term" value="P:copper ion export"/>
    <property type="evidence" value="ECO:0007669"/>
    <property type="project" value="TreeGrafter"/>
</dbReference>
<evidence type="ECO:0000313" key="9">
    <source>
        <dbReference type="Proteomes" id="UP000242258"/>
    </source>
</evidence>
<dbReference type="Gene3D" id="2.40.30.170">
    <property type="match status" value="1"/>
</dbReference>
<dbReference type="InterPro" id="IPR058649">
    <property type="entry name" value="CzcB_C"/>
</dbReference>
<keyword evidence="2" id="KW-0813">Transport</keyword>
<dbReference type="FunFam" id="2.40.420.20:FF:000006">
    <property type="entry name" value="RND family efflux transporter MFP subunit"/>
    <property type="match status" value="1"/>
</dbReference>
<reference evidence="9" key="1">
    <citation type="submission" date="2016-09" db="EMBL/GenBank/DDBJ databases">
        <authorList>
            <person name="Wan X."/>
            <person name="Hou S."/>
        </authorList>
    </citation>
    <scope>NUCLEOTIDE SEQUENCE [LARGE SCALE GENOMIC DNA]</scope>
    <source>
        <strain evidence="9">KH87</strain>
    </source>
</reference>
<accession>A0A1E7QAB4</accession>
<evidence type="ECO:0000259" key="3">
    <source>
        <dbReference type="Pfam" id="PF19335"/>
    </source>
</evidence>
<evidence type="ECO:0000259" key="6">
    <source>
        <dbReference type="Pfam" id="PF25954"/>
    </source>
</evidence>
<dbReference type="InterPro" id="IPR058792">
    <property type="entry name" value="Beta-barrel_RND_2"/>
</dbReference>
<dbReference type="Pfam" id="PF25975">
    <property type="entry name" value="CzcB_C"/>
    <property type="match status" value="1"/>
</dbReference>
<feature type="domain" description="CusB-like barrel-sandwich hybrid" evidence="5">
    <location>
        <begin position="85"/>
        <end position="203"/>
    </location>
</feature>
<dbReference type="GO" id="GO:0030288">
    <property type="term" value="C:outer membrane-bounded periplasmic space"/>
    <property type="evidence" value="ECO:0007669"/>
    <property type="project" value="TreeGrafter"/>
</dbReference>
<feature type="domain" description="Heavy metal binding" evidence="3">
    <location>
        <begin position="3"/>
        <end position="28"/>
    </location>
</feature>
<dbReference type="STRING" id="1628148.BI198_04750"/>
<dbReference type="EMBL" id="MKEK01000001">
    <property type="protein sequence ID" value="OEY70948.1"/>
    <property type="molecule type" value="Genomic_DNA"/>
</dbReference>
<dbReference type="GO" id="GO:0016020">
    <property type="term" value="C:membrane"/>
    <property type="evidence" value="ECO:0007669"/>
    <property type="project" value="InterPro"/>
</dbReference>
<dbReference type="PANTHER" id="PTHR30097">
    <property type="entry name" value="CATION EFFLUX SYSTEM PROTEIN CUSB"/>
    <property type="match status" value="1"/>
</dbReference>
<evidence type="ECO:0000259" key="5">
    <source>
        <dbReference type="Pfam" id="PF25919"/>
    </source>
</evidence>
<feature type="domain" description="CusB-like beta-barrel" evidence="6">
    <location>
        <begin position="208"/>
        <end position="283"/>
    </location>
</feature>
<comment type="similarity">
    <text evidence="1">Belongs to the membrane fusion protein (MFP) (TC 8.A.1) family.</text>
</comment>
<dbReference type="InterPro" id="IPR006143">
    <property type="entry name" value="RND_pump_MFP"/>
</dbReference>
<dbReference type="Gene3D" id="6.10.140.730">
    <property type="match status" value="1"/>
</dbReference>
<dbReference type="InterPro" id="IPR051909">
    <property type="entry name" value="MFP_Cation_Efflux"/>
</dbReference>
<feature type="domain" description="CusB-like three alpha-helical bundle" evidence="4">
    <location>
        <begin position="117"/>
        <end position="168"/>
    </location>
</feature>
<proteinExistence type="inferred from homology"/>
<organism evidence="8 9">
    <name type="scientific">Rheinheimera salexigens</name>
    <dbReference type="NCBI Taxonomy" id="1628148"/>
    <lineage>
        <taxon>Bacteria</taxon>
        <taxon>Pseudomonadati</taxon>
        <taxon>Pseudomonadota</taxon>
        <taxon>Gammaproteobacteria</taxon>
        <taxon>Chromatiales</taxon>
        <taxon>Chromatiaceae</taxon>
        <taxon>Rheinheimera</taxon>
    </lineage>
</organism>
<dbReference type="Pfam" id="PF25919">
    <property type="entry name" value="BSH_CusB"/>
    <property type="match status" value="1"/>
</dbReference>
<evidence type="ECO:0000256" key="2">
    <source>
        <dbReference type="ARBA" id="ARBA00022448"/>
    </source>
</evidence>
<evidence type="ECO:0000259" key="4">
    <source>
        <dbReference type="Pfam" id="PF25869"/>
    </source>
</evidence>
<dbReference type="Pfam" id="PF25954">
    <property type="entry name" value="Beta-barrel_RND_2"/>
    <property type="match status" value="1"/>
</dbReference>
<keyword evidence="9" id="KW-1185">Reference proteome</keyword>
<dbReference type="AlphaFoldDB" id="A0A1E7QAB4"/>
<dbReference type="PANTHER" id="PTHR30097:SF15">
    <property type="entry name" value="CATION EFFLUX SYSTEM PROTEIN CUSB"/>
    <property type="match status" value="1"/>
</dbReference>
<sequence>MFACPMHPHIQQHEAGTCPICGMNLVEKAIANNNGASSGPSVNVSGQMQQALGIRTEPATKRTLWRFIETFGQVQYAEDAIHHSHIRAEGWIEQLYVRSLGQRVKAGDKLFSYYAPDLLVAQDDFLQALSVIERGNSSGTSLLQRAETRLRLLGLTEQQITELKQTRKSLYQITVYAHQDGVVTKLNVRDGMFINPSDTLMEITNIQQVWLVADVAESQQNWLRLGMAAEFDIPSQQRSGIETSVAFIYPEINAISRTSQVRLPIDNKQLQLQPNMVLPVRLYGGALRDVLTVPKQAVMLSATGSRVIVQSEQQFSIRPVEVGHSAQQFVEIRSGLAAGETVVTSGQFLLDAEASLSQLPVSTPATTEQHQHD</sequence>
<dbReference type="NCBIfam" id="TIGR01730">
    <property type="entry name" value="RND_mfp"/>
    <property type="match status" value="1"/>
</dbReference>
<dbReference type="GO" id="GO:0022857">
    <property type="term" value="F:transmembrane transporter activity"/>
    <property type="evidence" value="ECO:0007669"/>
    <property type="project" value="InterPro"/>
</dbReference>
<dbReference type="Gene3D" id="2.40.420.20">
    <property type="match status" value="1"/>
</dbReference>
<evidence type="ECO:0000259" key="7">
    <source>
        <dbReference type="Pfam" id="PF25975"/>
    </source>
</evidence>
<dbReference type="InterPro" id="IPR058790">
    <property type="entry name" value="BSH_CusB"/>
</dbReference>
<gene>
    <name evidence="8" type="ORF">BI198_04750</name>
</gene>
<name>A0A1E7QAB4_9GAMM</name>
<dbReference type="InterPro" id="IPR058791">
    <property type="entry name" value="3HB_CusB"/>
</dbReference>
<dbReference type="GO" id="GO:0046914">
    <property type="term" value="F:transition metal ion binding"/>
    <property type="evidence" value="ECO:0007669"/>
    <property type="project" value="TreeGrafter"/>
</dbReference>
<evidence type="ECO:0000256" key="1">
    <source>
        <dbReference type="ARBA" id="ARBA00009477"/>
    </source>
</evidence>
<protein>
    <submittedName>
        <fullName evidence="8">Uncharacterized protein</fullName>
    </submittedName>
</protein>
<evidence type="ECO:0000313" key="8">
    <source>
        <dbReference type="EMBL" id="OEY70948.1"/>
    </source>
</evidence>
<dbReference type="InterPro" id="IPR045800">
    <property type="entry name" value="HMBD"/>
</dbReference>
<dbReference type="GO" id="GO:0015679">
    <property type="term" value="P:plasma membrane copper ion transport"/>
    <property type="evidence" value="ECO:0007669"/>
    <property type="project" value="TreeGrafter"/>
</dbReference>